<accession>A0A9P4IWF5</accession>
<reference evidence="11" key="1">
    <citation type="journal article" date="2020" name="Stud. Mycol.">
        <title>101 Dothideomycetes genomes: a test case for predicting lifestyles and emergence of pathogens.</title>
        <authorList>
            <person name="Haridas S."/>
            <person name="Albert R."/>
            <person name="Binder M."/>
            <person name="Bloem J."/>
            <person name="Labutti K."/>
            <person name="Salamov A."/>
            <person name="Andreopoulos B."/>
            <person name="Baker S."/>
            <person name="Barry K."/>
            <person name="Bills G."/>
            <person name="Bluhm B."/>
            <person name="Cannon C."/>
            <person name="Castanera R."/>
            <person name="Culley D."/>
            <person name="Daum C."/>
            <person name="Ezra D."/>
            <person name="Gonzalez J."/>
            <person name="Henrissat B."/>
            <person name="Kuo A."/>
            <person name="Liang C."/>
            <person name="Lipzen A."/>
            <person name="Lutzoni F."/>
            <person name="Magnuson J."/>
            <person name="Mondo S."/>
            <person name="Nolan M."/>
            <person name="Ohm R."/>
            <person name="Pangilinan J."/>
            <person name="Park H.-J."/>
            <person name="Ramirez L."/>
            <person name="Alfaro M."/>
            <person name="Sun H."/>
            <person name="Tritt A."/>
            <person name="Yoshinaga Y."/>
            <person name="Zwiers L.-H."/>
            <person name="Turgeon B."/>
            <person name="Goodwin S."/>
            <person name="Spatafora J."/>
            <person name="Crous P."/>
            <person name="Grigoriev I."/>
        </authorList>
    </citation>
    <scope>NUCLEOTIDE SEQUENCE</scope>
    <source>
        <strain evidence="11">CBS 260.36</strain>
    </source>
</reference>
<comment type="pathway">
    <text evidence="2 7">Glycan metabolism; L-arabinan degradation.</text>
</comment>
<proteinExistence type="inferred from homology"/>
<protein>
    <recommendedName>
        <fullName evidence="4 7">Arabinan endo-1,5-alpha-L-arabinosidase</fullName>
        <ecNumber evidence="4 7">3.2.1.99</ecNumber>
    </recommendedName>
</protein>
<dbReference type="EMBL" id="ML996094">
    <property type="protein sequence ID" value="KAF2148114.1"/>
    <property type="molecule type" value="Genomic_DNA"/>
</dbReference>
<dbReference type="PANTHER" id="PTHR43301:SF3">
    <property type="entry name" value="ARABINAN ENDO-1,5-ALPHA-L-ARABINOSIDASE A-RELATED"/>
    <property type="match status" value="1"/>
</dbReference>
<dbReference type="InterPro" id="IPR050727">
    <property type="entry name" value="GH43_arabinanases"/>
</dbReference>
<keyword evidence="5 7" id="KW-0378">Hydrolase</keyword>
<sequence>MLFPASLLALLGTAAAYATTHYGGLNVHDPSCVQNSGKYYCFSTGGLISYWKASSMAGPWAYQGTVFSSAPKVGGTDLWAPDLHQVNGVYYLYYASSTFGSQNSKIGLATSTTLNKGSWTDHGQVIASSANAAFPYDVTNAIDPNLIIDASGKPHLNWGSFWGDIYQVPLNSALTAPSGGAATQISLDPAGTRPEEGSFVNYHGGYYYLWVSHGQCCNFNGGKSLPAAGTEYKIIIGRSTKVNGPFLDQAGKSMTAGGGTTIMASNGNVYAPGGQGVFTDADGSDVLYYHYLDKTVSYDTARLGYNKITYSNGWPTLS</sequence>
<keyword evidence="12" id="KW-1185">Reference proteome</keyword>
<evidence type="ECO:0000313" key="12">
    <source>
        <dbReference type="Proteomes" id="UP000799439"/>
    </source>
</evidence>
<feature type="active site" description="Proton donor" evidence="8">
    <location>
        <position position="196"/>
    </location>
</feature>
<dbReference type="InterPro" id="IPR023296">
    <property type="entry name" value="Glyco_hydro_beta-prop_sf"/>
</dbReference>
<evidence type="ECO:0000256" key="10">
    <source>
        <dbReference type="SAM" id="SignalP"/>
    </source>
</evidence>
<dbReference type="Proteomes" id="UP000799439">
    <property type="component" value="Unassembled WGS sequence"/>
</dbReference>
<evidence type="ECO:0000256" key="7">
    <source>
        <dbReference type="PIRNR" id="PIRNR026534"/>
    </source>
</evidence>
<dbReference type="InterPro" id="IPR016840">
    <property type="entry name" value="Glyco_hydro_43_endo_a_Ara-ase"/>
</dbReference>
<evidence type="ECO:0000313" key="11">
    <source>
        <dbReference type="EMBL" id="KAF2148114.1"/>
    </source>
</evidence>
<evidence type="ECO:0000256" key="4">
    <source>
        <dbReference type="ARBA" id="ARBA00012586"/>
    </source>
</evidence>
<feature type="signal peptide" evidence="10">
    <location>
        <begin position="1"/>
        <end position="18"/>
    </location>
</feature>
<evidence type="ECO:0000256" key="8">
    <source>
        <dbReference type="PIRSR" id="PIRSR606710-1"/>
    </source>
</evidence>
<organism evidence="11 12">
    <name type="scientific">Myriangium duriaei CBS 260.36</name>
    <dbReference type="NCBI Taxonomy" id="1168546"/>
    <lineage>
        <taxon>Eukaryota</taxon>
        <taxon>Fungi</taxon>
        <taxon>Dikarya</taxon>
        <taxon>Ascomycota</taxon>
        <taxon>Pezizomycotina</taxon>
        <taxon>Dothideomycetes</taxon>
        <taxon>Dothideomycetidae</taxon>
        <taxon>Myriangiales</taxon>
        <taxon>Myriangiaceae</taxon>
        <taxon>Myriangium</taxon>
    </lineage>
</organism>
<gene>
    <name evidence="11" type="ORF">K461DRAFT_233361</name>
</gene>
<dbReference type="CDD" id="cd18831">
    <property type="entry name" value="GH43_AnAbnA-like"/>
    <property type="match status" value="1"/>
</dbReference>
<feature type="site" description="Important for catalytic activity, responsible for pKa modulation of the active site Glu and correct orientation of both the proton donor and substrate" evidence="9">
    <location>
        <position position="143"/>
    </location>
</feature>
<comment type="similarity">
    <text evidence="3 7">Belongs to the glycosyl hydrolase 43 family.</text>
</comment>
<dbReference type="InterPro" id="IPR006710">
    <property type="entry name" value="Glyco_hydro_43"/>
</dbReference>
<dbReference type="SUPFAM" id="SSF75005">
    <property type="entry name" value="Arabinanase/levansucrase/invertase"/>
    <property type="match status" value="1"/>
</dbReference>
<evidence type="ECO:0000256" key="1">
    <source>
        <dbReference type="ARBA" id="ARBA00000375"/>
    </source>
</evidence>
<feature type="active site" description="Proton acceptor" evidence="8">
    <location>
        <position position="29"/>
    </location>
</feature>
<evidence type="ECO:0000256" key="6">
    <source>
        <dbReference type="ARBA" id="ARBA00023295"/>
    </source>
</evidence>
<dbReference type="Gene3D" id="2.115.10.20">
    <property type="entry name" value="Glycosyl hydrolase domain, family 43"/>
    <property type="match status" value="1"/>
</dbReference>
<dbReference type="GO" id="GO:0046558">
    <property type="term" value="F:arabinan endo-1,5-alpha-L-arabinosidase activity"/>
    <property type="evidence" value="ECO:0007669"/>
    <property type="project" value="UniProtKB-EC"/>
</dbReference>
<dbReference type="EC" id="3.2.1.99" evidence="4 7"/>
<dbReference type="PANTHER" id="PTHR43301">
    <property type="entry name" value="ARABINAN ENDO-1,5-ALPHA-L-ARABINOSIDASE"/>
    <property type="match status" value="1"/>
</dbReference>
<dbReference type="AlphaFoldDB" id="A0A9P4IWF5"/>
<dbReference type="PIRSF" id="PIRSF026534">
    <property type="entry name" value="Endo_alpha-L-arabinosidase"/>
    <property type="match status" value="1"/>
</dbReference>
<evidence type="ECO:0000256" key="2">
    <source>
        <dbReference type="ARBA" id="ARBA00004834"/>
    </source>
</evidence>
<dbReference type="GO" id="GO:0005975">
    <property type="term" value="P:carbohydrate metabolic process"/>
    <property type="evidence" value="ECO:0007669"/>
    <property type="project" value="InterPro"/>
</dbReference>
<feature type="chain" id="PRO_5040165785" description="Arabinan endo-1,5-alpha-L-arabinosidase" evidence="10">
    <location>
        <begin position="19"/>
        <end position="318"/>
    </location>
</feature>
<evidence type="ECO:0000256" key="5">
    <source>
        <dbReference type="ARBA" id="ARBA00022801"/>
    </source>
</evidence>
<evidence type="ECO:0000256" key="3">
    <source>
        <dbReference type="ARBA" id="ARBA00009865"/>
    </source>
</evidence>
<keyword evidence="10" id="KW-0732">Signal</keyword>
<dbReference type="Pfam" id="PF04616">
    <property type="entry name" value="Glyco_hydro_43"/>
    <property type="match status" value="1"/>
</dbReference>
<evidence type="ECO:0000256" key="9">
    <source>
        <dbReference type="PIRSR" id="PIRSR606710-2"/>
    </source>
</evidence>
<keyword evidence="6 7" id="KW-0326">Glycosidase</keyword>
<dbReference type="OrthoDB" id="195678at2759"/>
<comment type="catalytic activity">
    <reaction evidence="1 7">
        <text>Endohydrolysis of (1-&gt;5)-alpha-arabinofuranosidic linkages in (1-&gt;5)-arabinans.</text>
        <dbReference type="EC" id="3.2.1.99"/>
    </reaction>
</comment>
<comment type="caution">
    <text evidence="11">The sequence shown here is derived from an EMBL/GenBank/DDBJ whole genome shotgun (WGS) entry which is preliminary data.</text>
</comment>
<name>A0A9P4IWF5_9PEZI</name>